<dbReference type="KEGG" id="ahb:bsdtb5_34920"/>
<dbReference type="PROSITE" id="PS51257">
    <property type="entry name" value="PROKAR_LIPOPROTEIN"/>
    <property type="match status" value="1"/>
</dbReference>
<organism evidence="2 3">
    <name type="scientific">Anaeromicropila herbilytica</name>
    <dbReference type="NCBI Taxonomy" id="2785025"/>
    <lineage>
        <taxon>Bacteria</taxon>
        <taxon>Bacillati</taxon>
        <taxon>Bacillota</taxon>
        <taxon>Clostridia</taxon>
        <taxon>Lachnospirales</taxon>
        <taxon>Lachnospiraceae</taxon>
        <taxon>Anaeromicropila</taxon>
    </lineage>
</organism>
<feature type="signal peptide" evidence="1">
    <location>
        <begin position="1"/>
        <end position="22"/>
    </location>
</feature>
<protein>
    <recommendedName>
        <fullName evidence="4">Peptidylprolyl isomerase</fullName>
    </recommendedName>
</protein>
<dbReference type="InterPro" id="IPR027304">
    <property type="entry name" value="Trigger_fact/SurA_dom_sf"/>
</dbReference>
<keyword evidence="1" id="KW-0732">Signal</keyword>
<name>A0A7R7IE32_9FIRM</name>
<reference evidence="2 3" key="1">
    <citation type="submission" date="2020-11" db="EMBL/GenBank/DDBJ databases">
        <title>Draft genome sequencing of a Lachnospiraceae strain isolated from anoxic soil subjected to BSD treatment.</title>
        <authorList>
            <person name="Uek A."/>
            <person name="Tonouchi A."/>
        </authorList>
    </citation>
    <scope>NUCLEOTIDE SEQUENCE [LARGE SCALE GENOMIC DNA]</scope>
    <source>
        <strain evidence="2 3">TB5</strain>
    </source>
</reference>
<dbReference type="SUPFAM" id="SSF109998">
    <property type="entry name" value="Triger factor/SurA peptide-binding domain-like"/>
    <property type="match status" value="1"/>
</dbReference>
<evidence type="ECO:0000256" key="1">
    <source>
        <dbReference type="SAM" id="SignalP"/>
    </source>
</evidence>
<gene>
    <name evidence="2" type="ORF">bsdtb5_34920</name>
</gene>
<keyword evidence="3" id="KW-1185">Reference proteome</keyword>
<dbReference type="EMBL" id="AP024169">
    <property type="protein sequence ID" value="BCN32197.1"/>
    <property type="molecule type" value="Genomic_DNA"/>
</dbReference>
<dbReference type="Proteomes" id="UP000595897">
    <property type="component" value="Chromosome"/>
</dbReference>
<dbReference type="AlphaFoldDB" id="A0A7R7IE32"/>
<sequence>MKKNIRVLAVLLVILILAISTACNKDDAYQADDVVVTVDQSKIHVNEMMYHIMLTTLQGQMYASFLNDTDFWNKEYKDGKTMGDVMKEETLDNAIKYELLYQMAIDNKYKLTDDEVKNCESKVESIVNNVPKEEIAKMNLTEEDLLWIQEKITLSTRYYEDNYKNKGIDDETAYKEMKKGHEVEVNEKIWNQIDLGEIKK</sequence>
<accession>A0A7R7IE32</accession>
<feature type="chain" id="PRO_5039218477" description="Peptidylprolyl isomerase" evidence="1">
    <location>
        <begin position="23"/>
        <end position="200"/>
    </location>
</feature>
<evidence type="ECO:0000313" key="2">
    <source>
        <dbReference type="EMBL" id="BCN32197.1"/>
    </source>
</evidence>
<evidence type="ECO:0008006" key="4">
    <source>
        <dbReference type="Google" id="ProtNLM"/>
    </source>
</evidence>
<dbReference type="RefSeq" id="WP_271713264.1">
    <property type="nucleotide sequence ID" value="NZ_AP024169.1"/>
</dbReference>
<proteinExistence type="predicted"/>
<evidence type="ECO:0000313" key="3">
    <source>
        <dbReference type="Proteomes" id="UP000595897"/>
    </source>
</evidence>